<feature type="compositionally biased region" description="Low complexity" evidence="1">
    <location>
        <begin position="62"/>
        <end position="78"/>
    </location>
</feature>
<sequence>MRKSFEGASAVATISEWLIGDRRYKQIKNALDVAKQMDLVHFCYTSGAGEVNYVRTCSMGSNNDESIDKSSSSNGDWSSIDRKRRPT</sequence>
<organism evidence="2 3">
    <name type="scientific">Phytophthora rubi</name>
    <dbReference type="NCBI Taxonomy" id="129364"/>
    <lineage>
        <taxon>Eukaryota</taxon>
        <taxon>Sar</taxon>
        <taxon>Stramenopiles</taxon>
        <taxon>Oomycota</taxon>
        <taxon>Peronosporomycetes</taxon>
        <taxon>Peronosporales</taxon>
        <taxon>Peronosporaceae</taxon>
        <taxon>Phytophthora</taxon>
    </lineage>
</organism>
<evidence type="ECO:0000313" key="2">
    <source>
        <dbReference type="EMBL" id="KAE9005180.1"/>
    </source>
</evidence>
<evidence type="ECO:0000256" key="1">
    <source>
        <dbReference type="SAM" id="MobiDB-lite"/>
    </source>
</evidence>
<accession>A0A6A3KC84</accession>
<dbReference type="AlphaFoldDB" id="A0A6A3KC84"/>
<name>A0A6A3KC84_9STRA</name>
<proteinExistence type="predicted"/>
<gene>
    <name evidence="2" type="ORF">PR002_g16840</name>
</gene>
<dbReference type="Proteomes" id="UP000435112">
    <property type="component" value="Unassembled WGS sequence"/>
</dbReference>
<dbReference type="EMBL" id="QXFU01001314">
    <property type="protein sequence ID" value="KAE9005180.1"/>
    <property type="molecule type" value="Genomic_DNA"/>
</dbReference>
<evidence type="ECO:0000313" key="3">
    <source>
        <dbReference type="Proteomes" id="UP000435112"/>
    </source>
</evidence>
<dbReference type="OrthoDB" id="419598at2759"/>
<comment type="caution">
    <text evidence="2">The sequence shown here is derived from an EMBL/GenBank/DDBJ whole genome shotgun (WGS) entry which is preliminary data.</text>
</comment>
<protein>
    <submittedName>
        <fullName evidence="2">Uncharacterized protein</fullName>
    </submittedName>
</protein>
<feature type="region of interest" description="Disordered" evidence="1">
    <location>
        <begin position="62"/>
        <end position="87"/>
    </location>
</feature>
<reference evidence="2 3" key="1">
    <citation type="submission" date="2018-09" db="EMBL/GenBank/DDBJ databases">
        <title>Genomic investigation of the strawberry pathogen Phytophthora fragariae indicates pathogenicity is determined by transcriptional variation in three key races.</title>
        <authorList>
            <person name="Adams T.M."/>
            <person name="Armitage A.D."/>
            <person name="Sobczyk M.K."/>
            <person name="Bates H.J."/>
            <person name="Dunwell J.M."/>
            <person name="Nellist C.F."/>
            <person name="Harrison R.J."/>
        </authorList>
    </citation>
    <scope>NUCLEOTIDE SEQUENCE [LARGE SCALE GENOMIC DNA]</scope>
    <source>
        <strain evidence="2 3">SCRP324</strain>
    </source>
</reference>